<dbReference type="EMBL" id="JAAXYO010000123">
    <property type="protein sequence ID" value="MBU2788241.1"/>
    <property type="molecule type" value="Genomic_DNA"/>
</dbReference>
<sequence>MWYALTSKPLAAALTAALLANVTVAGTGYLSLVPVLPAVPGAAVGLPHPVASPAKPQFALGDVPASFRQRVSLPAKYRTSERGALEYLGRALHIEVEFHGPDYAMIGEHLPYDHDVPAIDLLLRIANIPYIRGSFALMGDQLLVVHNLPLQE</sequence>
<protein>
    <submittedName>
        <fullName evidence="1">Uncharacterized protein</fullName>
    </submittedName>
</protein>
<comment type="caution">
    <text evidence="1">The sequence shown here is derived from an EMBL/GenBank/DDBJ whole genome shotgun (WGS) entry which is preliminary data.</text>
</comment>
<accession>A0AAE3CJY3</accession>
<evidence type="ECO:0000313" key="2">
    <source>
        <dbReference type="Proteomes" id="UP001197378"/>
    </source>
</evidence>
<dbReference type="AlphaFoldDB" id="A0AAE3CJY3"/>
<name>A0AAE3CJY3_9PROT</name>
<dbReference type="Proteomes" id="UP001197378">
    <property type="component" value="Unassembled WGS sequence"/>
</dbReference>
<proteinExistence type="predicted"/>
<dbReference type="RefSeq" id="WP_215885593.1">
    <property type="nucleotide sequence ID" value="NZ_JAAXYO010000123.1"/>
</dbReference>
<gene>
    <name evidence="1" type="ORF">HFQ13_08500</name>
</gene>
<evidence type="ECO:0000313" key="1">
    <source>
        <dbReference type="EMBL" id="MBU2788241.1"/>
    </source>
</evidence>
<keyword evidence="2" id="KW-1185">Reference proteome</keyword>
<organism evidence="1 2">
    <name type="scientific">Igneacidithiobacillus copahuensis</name>
    <dbReference type="NCBI Taxonomy" id="2724909"/>
    <lineage>
        <taxon>Bacteria</taxon>
        <taxon>Pseudomonadati</taxon>
        <taxon>Pseudomonadota</taxon>
        <taxon>Acidithiobacillia</taxon>
        <taxon>Acidithiobacillales</taxon>
        <taxon>Acidithiobacillaceae</taxon>
        <taxon>Igneacidithiobacillus</taxon>
    </lineage>
</organism>
<reference evidence="1" key="1">
    <citation type="journal article" date="2021" name="ISME J.">
        <title>Genomic evolution of the class Acidithiobacillia: deep-branching Proteobacteria living in extreme acidic conditions.</title>
        <authorList>
            <person name="Moya-Beltran A."/>
            <person name="Beard S."/>
            <person name="Rojas-Villalobos C."/>
            <person name="Issotta F."/>
            <person name="Gallardo Y."/>
            <person name="Ulloa R."/>
            <person name="Giaveno A."/>
            <person name="Degli Esposti M."/>
            <person name="Johnson D.B."/>
            <person name="Quatrini R."/>
        </authorList>
    </citation>
    <scope>NUCLEOTIDE SEQUENCE</scope>
    <source>
        <strain evidence="1">VAN18-1</strain>
    </source>
</reference>